<dbReference type="Gene3D" id="1.10.260.40">
    <property type="entry name" value="lambda repressor-like DNA-binding domains"/>
    <property type="match status" value="1"/>
</dbReference>
<dbReference type="InterPro" id="IPR050807">
    <property type="entry name" value="TransReg_Diox_bact_type"/>
</dbReference>
<dbReference type="Proteomes" id="UP000622707">
    <property type="component" value="Unassembled WGS sequence"/>
</dbReference>
<evidence type="ECO:0000313" key="3">
    <source>
        <dbReference type="EMBL" id="MBL0428749.1"/>
    </source>
</evidence>
<sequence>MKETLSQRFGRCVRQLRLEAGLSQVEFGERCGFYQRYLSRLERGQANPTLNAMEVIANALGLTIYELWEKVKALPRQ</sequence>
<feature type="domain" description="HTH cro/C1-type" evidence="2">
    <location>
        <begin position="13"/>
        <end position="67"/>
    </location>
</feature>
<keyword evidence="1" id="KW-0238">DNA-binding</keyword>
<keyword evidence="4" id="KW-1185">Reference proteome</keyword>
<dbReference type="PANTHER" id="PTHR46797:SF1">
    <property type="entry name" value="METHYLPHOSPHONATE SYNTHASE"/>
    <property type="match status" value="1"/>
</dbReference>
<evidence type="ECO:0000313" key="4">
    <source>
        <dbReference type="Proteomes" id="UP000622707"/>
    </source>
</evidence>
<protein>
    <submittedName>
        <fullName evidence="3">Helix-turn-helix transcriptional regulator</fullName>
    </submittedName>
</protein>
<reference evidence="3 4" key="1">
    <citation type="journal article" date="2017" name="Int. J. Syst. Evol. Microbiol.">
        <title>Ramlibacter alkalitolerans sp. nov., alkali-tolerant bacterium isolated from soil of ginseng.</title>
        <authorList>
            <person name="Lee D.H."/>
            <person name="Cha C.J."/>
        </authorList>
    </citation>
    <scope>NUCLEOTIDE SEQUENCE [LARGE SCALE GENOMIC DNA]</scope>
    <source>
        <strain evidence="3 4">KACC 19305</strain>
    </source>
</reference>
<dbReference type="Pfam" id="PF13560">
    <property type="entry name" value="HTH_31"/>
    <property type="match status" value="1"/>
</dbReference>
<accession>A0ABS1JWQ1</accession>
<dbReference type="InterPro" id="IPR001387">
    <property type="entry name" value="Cro/C1-type_HTH"/>
</dbReference>
<evidence type="ECO:0000256" key="1">
    <source>
        <dbReference type="ARBA" id="ARBA00023125"/>
    </source>
</evidence>
<comment type="caution">
    <text evidence="3">The sequence shown here is derived from an EMBL/GenBank/DDBJ whole genome shotgun (WGS) entry which is preliminary data.</text>
</comment>
<dbReference type="PROSITE" id="PS50943">
    <property type="entry name" value="HTH_CROC1"/>
    <property type="match status" value="1"/>
</dbReference>
<evidence type="ECO:0000259" key="2">
    <source>
        <dbReference type="PROSITE" id="PS50943"/>
    </source>
</evidence>
<dbReference type="CDD" id="cd00093">
    <property type="entry name" value="HTH_XRE"/>
    <property type="match status" value="1"/>
</dbReference>
<proteinExistence type="predicted"/>
<name>A0ABS1JWQ1_9BURK</name>
<dbReference type="SUPFAM" id="SSF47413">
    <property type="entry name" value="lambda repressor-like DNA-binding domains"/>
    <property type="match status" value="1"/>
</dbReference>
<dbReference type="SMART" id="SM00530">
    <property type="entry name" value="HTH_XRE"/>
    <property type="match status" value="1"/>
</dbReference>
<dbReference type="RefSeq" id="WP_201693389.1">
    <property type="nucleotide sequence ID" value="NZ_JAEQND010000022.1"/>
</dbReference>
<gene>
    <name evidence="3" type="ORF">JI746_26835</name>
</gene>
<dbReference type="InterPro" id="IPR010982">
    <property type="entry name" value="Lambda_DNA-bd_dom_sf"/>
</dbReference>
<dbReference type="PANTHER" id="PTHR46797">
    <property type="entry name" value="HTH-TYPE TRANSCRIPTIONAL REGULATOR"/>
    <property type="match status" value="1"/>
</dbReference>
<organism evidence="3 4">
    <name type="scientific">Ramlibacter alkalitolerans</name>
    <dbReference type="NCBI Taxonomy" id="2039631"/>
    <lineage>
        <taxon>Bacteria</taxon>
        <taxon>Pseudomonadati</taxon>
        <taxon>Pseudomonadota</taxon>
        <taxon>Betaproteobacteria</taxon>
        <taxon>Burkholderiales</taxon>
        <taxon>Comamonadaceae</taxon>
        <taxon>Ramlibacter</taxon>
    </lineage>
</organism>
<dbReference type="EMBL" id="JAEQND010000022">
    <property type="protein sequence ID" value="MBL0428749.1"/>
    <property type="molecule type" value="Genomic_DNA"/>
</dbReference>